<evidence type="ECO:0000313" key="2">
    <source>
        <dbReference type="EMBL" id="WOK92436.1"/>
    </source>
</evidence>
<dbReference type="EMBL" id="CP136890">
    <property type="protein sequence ID" value="WOK92436.1"/>
    <property type="molecule type" value="Genomic_DNA"/>
</dbReference>
<dbReference type="AlphaFoldDB" id="A0AAQ3JLY8"/>
<dbReference type="PANTHER" id="PTHR31973:SF199">
    <property type="entry name" value="SWIM-TYPE DOMAIN-CONTAINING PROTEIN"/>
    <property type="match status" value="1"/>
</dbReference>
<organism evidence="2 3">
    <name type="scientific">Canna indica</name>
    <name type="common">Indian-shot</name>
    <dbReference type="NCBI Taxonomy" id="4628"/>
    <lineage>
        <taxon>Eukaryota</taxon>
        <taxon>Viridiplantae</taxon>
        <taxon>Streptophyta</taxon>
        <taxon>Embryophyta</taxon>
        <taxon>Tracheophyta</taxon>
        <taxon>Spermatophyta</taxon>
        <taxon>Magnoliopsida</taxon>
        <taxon>Liliopsida</taxon>
        <taxon>Zingiberales</taxon>
        <taxon>Cannaceae</taxon>
        <taxon>Canna</taxon>
    </lineage>
</organism>
<proteinExistence type="predicted"/>
<evidence type="ECO:0000313" key="3">
    <source>
        <dbReference type="Proteomes" id="UP001327560"/>
    </source>
</evidence>
<reference evidence="2 3" key="1">
    <citation type="submission" date="2023-10" db="EMBL/GenBank/DDBJ databases">
        <title>Chromosome-scale genome assembly provides insights into flower coloration mechanisms of Canna indica.</title>
        <authorList>
            <person name="Li C."/>
        </authorList>
    </citation>
    <scope>NUCLEOTIDE SEQUENCE [LARGE SCALE GENOMIC DNA]</scope>
    <source>
        <tissue evidence="2">Flower</tissue>
    </source>
</reference>
<name>A0AAQ3JLY8_9LILI</name>
<keyword evidence="3" id="KW-1185">Reference proteome</keyword>
<dbReference type="PANTHER" id="PTHR31973">
    <property type="entry name" value="POLYPROTEIN, PUTATIVE-RELATED"/>
    <property type="match status" value="1"/>
</dbReference>
<evidence type="ECO:0008006" key="4">
    <source>
        <dbReference type="Google" id="ProtNLM"/>
    </source>
</evidence>
<feature type="compositionally biased region" description="Basic and acidic residues" evidence="1">
    <location>
        <begin position="151"/>
        <end position="163"/>
    </location>
</feature>
<dbReference type="Proteomes" id="UP001327560">
    <property type="component" value="Chromosome 1"/>
</dbReference>
<accession>A0AAQ3JLY8</accession>
<protein>
    <recommendedName>
        <fullName evidence="4">SWIM-type domain-containing protein</fullName>
    </recommendedName>
</protein>
<evidence type="ECO:0000256" key="1">
    <source>
        <dbReference type="SAM" id="MobiDB-lite"/>
    </source>
</evidence>
<gene>
    <name evidence="2" type="ORF">Cni_G01127</name>
</gene>
<feature type="region of interest" description="Disordered" evidence="1">
    <location>
        <begin position="138"/>
        <end position="171"/>
    </location>
</feature>
<sequence>MSKPIIDMLEDIRRMRMQRMYMKKEMMLKCTDSICPNIRKNIEKNKEGSRNCFVISCGNLKFEIQCIEKTHIVNLSNHNCSCRTWDLSGIHCMLAISCINWMKQDVDQYVHEYYKRETYMKSYELSIEPLTGKDTWSDVGDTPILPPHIKKMPERPKKKRTEDDSQTSRLSKKDVGKWIINMLRSRTMEWFNSSRTR</sequence>